<dbReference type="KEGG" id="vg:18563688"/>
<accession>G3MAL5</accession>
<evidence type="ECO:0000313" key="2">
    <source>
        <dbReference type="Proteomes" id="UP000009273"/>
    </source>
</evidence>
<gene>
    <name evidence="1" type="primary">474</name>
    <name evidence="1" type="ORF">G_474</name>
</gene>
<dbReference type="EMBL" id="JN638751">
    <property type="protein sequence ID" value="AEO93732.1"/>
    <property type="molecule type" value="Genomic_DNA"/>
</dbReference>
<evidence type="ECO:0000313" key="1">
    <source>
        <dbReference type="EMBL" id="AEO93732.1"/>
    </source>
</evidence>
<sequence length="183" mass="21704">MLNIKTTKEEQEKLQEITNICDKIETTKISSDKYKIKATKGNITINFSIVTNQDNGIRFVNYKSPFNKLKNLQQIIEDLYIPNDKKLQNQLTTIYSENNLCPICNSKLNTPSTKIKKCNNKCYLLFLTSRDEHKIHFNIRIFDDFFKIQEDQNLYKKINIINTIYNQISHWKENENYIAKLLK</sequence>
<proteinExistence type="predicted"/>
<dbReference type="GeneID" id="18563688"/>
<keyword evidence="2" id="KW-1185">Reference proteome</keyword>
<protein>
    <submittedName>
        <fullName evidence="1">Gp474</fullName>
    </submittedName>
</protein>
<reference evidence="1 2" key="1">
    <citation type="submission" date="2011-09" db="EMBL/GenBank/DDBJ databases">
        <authorList>
            <person name="Pope W.H."/>
            <person name="Pedulla M.L."/>
            <person name="Ford M.E."/>
            <person name="Peebles C.L."/>
            <person name="Hatfull G.H."/>
            <person name="Hendrix R.W."/>
        </authorList>
    </citation>
    <scope>NUCLEOTIDE SEQUENCE [LARGE SCALE GENOMIC DNA]</scope>
    <source>
        <strain evidence="1">G</strain>
    </source>
</reference>
<dbReference type="Proteomes" id="UP000009273">
    <property type="component" value="Segment"/>
</dbReference>
<name>G3MAL5_9CAUD</name>
<organism evidence="1 2">
    <name type="scientific">Bacillus phage G</name>
    <dbReference type="NCBI Taxonomy" id="2884420"/>
    <lineage>
        <taxon>Viruses</taxon>
        <taxon>Duplodnaviria</taxon>
        <taxon>Heunggongvirae</taxon>
        <taxon>Uroviricota</taxon>
        <taxon>Caudoviricetes</taxon>
        <taxon>Donellivirus</taxon>
        <taxon>Donellivirus gee</taxon>
    </lineage>
</organism>
<dbReference type="RefSeq" id="YP_009015777.1">
    <property type="nucleotide sequence ID" value="NC_023719.1"/>
</dbReference>